<dbReference type="Gene3D" id="2.40.50.140">
    <property type="entry name" value="Nucleic acid-binding proteins"/>
    <property type="match status" value="1"/>
</dbReference>
<dbReference type="InterPro" id="IPR025721">
    <property type="entry name" value="Exosome_cplx_N_dom"/>
</dbReference>
<dbReference type="Gene3D" id="2.20.70.10">
    <property type="match status" value="1"/>
</dbReference>
<proteinExistence type="inferred from homology"/>
<name>A0A520KQS8_METT2</name>
<comment type="function">
    <text evidence="2">Non-catalytic component of the exosome, which is a complex involved in RNA degradation. Increases the RNA binding and the efficiency of RNA degradation. Helpful for the interaction of the exosome with A-poor RNAs.</text>
</comment>
<evidence type="ECO:0000256" key="1">
    <source>
        <dbReference type="ARBA" id="ARBA00022835"/>
    </source>
</evidence>
<evidence type="ECO:0000256" key="2">
    <source>
        <dbReference type="HAMAP-Rule" id="MF_00975"/>
    </source>
</evidence>
<dbReference type="GO" id="GO:0005737">
    <property type="term" value="C:cytoplasm"/>
    <property type="evidence" value="ECO:0007669"/>
    <property type="project" value="UniProtKB-SubCell"/>
</dbReference>
<protein>
    <recommendedName>
        <fullName evidence="2">Exosome complex component Csl4</fullName>
    </recommendedName>
</protein>
<dbReference type="Pfam" id="PF14382">
    <property type="entry name" value="ECR1_N"/>
    <property type="match status" value="1"/>
</dbReference>
<dbReference type="GO" id="GO:0006396">
    <property type="term" value="P:RNA processing"/>
    <property type="evidence" value="ECO:0007669"/>
    <property type="project" value="InterPro"/>
</dbReference>
<dbReference type="EMBL" id="RXIF01000012">
    <property type="protein sequence ID" value="RZN63910.1"/>
    <property type="molecule type" value="Genomic_DNA"/>
</dbReference>
<dbReference type="PANTHER" id="PTHR12686">
    <property type="entry name" value="3'-5' EXORIBONUCLEASE CSL4-RELATED"/>
    <property type="match status" value="1"/>
</dbReference>
<reference evidence="4 5" key="1">
    <citation type="journal article" date="2019" name="Nat. Microbiol.">
        <title>Wide diversity of methane and short-chain alkane metabolisms in uncultured archaea.</title>
        <authorList>
            <person name="Borrel G."/>
            <person name="Adam P.S."/>
            <person name="McKay L.J."/>
            <person name="Chen L.X."/>
            <person name="Sierra-Garcia I.N."/>
            <person name="Sieber C.M."/>
            <person name="Letourneur Q."/>
            <person name="Ghozlane A."/>
            <person name="Andersen G.L."/>
            <person name="Li W.J."/>
            <person name="Hallam S.J."/>
            <person name="Muyzer G."/>
            <person name="de Oliveira V.M."/>
            <person name="Inskeep W.P."/>
            <person name="Banfield J.F."/>
            <person name="Gribaldo S."/>
        </authorList>
    </citation>
    <scope>NUCLEOTIDE SEQUENCE [LARGE SCALE GENOMIC DNA]</scope>
    <source>
        <strain evidence="4">NM1a</strain>
    </source>
</reference>
<accession>A0A520KQS8</accession>
<comment type="similarity">
    <text evidence="2">Belongs to the CSL4 family.</text>
</comment>
<feature type="binding site" evidence="2">
    <location>
        <position position="157"/>
    </location>
    <ligand>
        <name>Zn(2+)</name>
        <dbReference type="ChEBI" id="CHEBI:29105"/>
    </ligand>
</feature>
<dbReference type="AlphaFoldDB" id="A0A520KQS8"/>
<dbReference type="GO" id="GO:0006401">
    <property type="term" value="P:RNA catabolic process"/>
    <property type="evidence" value="ECO:0007669"/>
    <property type="project" value="UniProtKB-UniRule"/>
</dbReference>
<dbReference type="SMART" id="SM00316">
    <property type="entry name" value="S1"/>
    <property type="match status" value="1"/>
</dbReference>
<keyword evidence="1 2" id="KW-0271">Exosome</keyword>
<dbReference type="InterPro" id="IPR039771">
    <property type="entry name" value="Csl4"/>
</dbReference>
<comment type="caution">
    <text evidence="4">The sequence shown here is derived from an EMBL/GenBank/DDBJ whole genome shotgun (WGS) entry which is preliminary data.</text>
</comment>
<dbReference type="PANTHER" id="PTHR12686:SF8">
    <property type="entry name" value="EXOSOME COMPLEX COMPONENT CSL4"/>
    <property type="match status" value="1"/>
</dbReference>
<evidence type="ECO:0000313" key="4">
    <source>
        <dbReference type="EMBL" id="RZN63910.1"/>
    </source>
</evidence>
<dbReference type="HAMAP" id="MF_00975">
    <property type="entry name" value="Exosome_Csl4"/>
    <property type="match status" value="1"/>
</dbReference>
<keyword evidence="2" id="KW-0963">Cytoplasm</keyword>
<keyword evidence="2" id="KW-0862">Zinc</keyword>
<gene>
    <name evidence="2" type="primary">csl4</name>
    <name evidence="4" type="ORF">EF806_06685</name>
</gene>
<dbReference type="Gene3D" id="2.40.50.100">
    <property type="match status" value="1"/>
</dbReference>
<feature type="binding site" evidence="2">
    <location>
        <position position="154"/>
    </location>
    <ligand>
        <name>Zn(2+)</name>
        <dbReference type="ChEBI" id="CHEBI:29105"/>
    </ligand>
</feature>
<dbReference type="PROSITE" id="PS50126">
    <property type="entry name" value="S1"/>
    <property type="match status" value="1"/>
</dbReference>
<evidence type="ECO:0000259" key="3">
    <source>
        <dbReference type="PROSITE" id="PS50126"/>
    </source>
</evidence>
<dbReference type="GO" id="GO:0003676">
    <property type="term" value="F:nucleic acid binding"/>
    <property type="evidence" value="ECO:0007669"/>
    <property type="project" value="InterPro"/>
</dbReference>
<dbReference type="InterPro" id="IPR030850">
    <property type="entry name" value="Exosome_Csl4_arc"/>
</dbReference>
<comment type="subunit">
    <text evidence="2">Component of the archaeal exosome complex. Forms a trimer of Rrp4 and/or Csl4 subunits. The trimer associates with an hexameric ring-like arrangement composed of 3 Rrp41-Rrp42 heterodimers. Interacts with DnaG.</text>
</comment>
<dbReference type="InterPro" id="IPR012340">
    <property type="entry name" value="NA-bd_OB-fold"/>
</dbReference>
<dbReference type="SUPFAM" id="SSF50249">
    <property type="entry name" value="Nucleic acid-binding proteins"/>
    <property type="match status" value="1"/>
</dbReference>
<dbReference type="SUPFAM" id="SSF110324">
    <property type="entry name" value="Ribosomal L27 protein-like"/>
    <property type="match status" value="1"/>
</dbReference>
<feature type="binding site" evidence="2">
    <location>
        <position position="173"/>
    </location>
    <ligand>
        <name>Zn(2+)</name>
        <dbReference type="ChEBI" id="CHEBI:29105"/>
    </ligand>
</feature>
<feature type="binding site" evidence="2">
    <location>
        <position position="170"/>
    </location>
    <ligand>
        <name>Zn(2+)</name>
        <dbReference type="ChEBI" id="CHEBI:29105"/>
    </ligand>
</feature>
<dbReference type="NCBIfam" id="NF034126">
    <property type="entry name" value="PRK09521.1"/>
    <property type="match status" value="1"/>
</dbReference>
<dbReference type="Proteomes" id="UP000317158">
    <property type="component" value="Unassembled WGS sequence"/>
</dbReference>
<keyword evidence="2" id="KW-0479">Metal-binding</keyword>
<feature type="domain" description="S1 motif" evidence="3">
    <location>
        <begin position="69"/>
        <end position="145"/>
    </location>
</feature>
<organism evidence="4 5">
    <name type="scientific">Methanoliparum thermophilum</name>
    <dbReference type="NCBI Taxonomy" id="2491083"/>
    <lineage>
        <taxon>Archaea</taxon>
        <taxon>Methanobacteriati</taxon>
        <taxon>Methanobacteriota</taxon>
        <taxon>Candidatus Methanoliparia</taxon>
        <taxon>Candidatus Methanoliparales</taxon>
        <taxon>Candidatus Methanoliparaceae</taxon>
        <taxon>Candidatus Methanoliparum</taxon>
    </lineage>
</organism>
<comment type="subcellular location">
    <subcellularLocation>
        <location evidence="2">Cytoplasm</location>
    </subcellularLocation>
</comment>
<dbReference type="GO" id="GO:0008270">
    <property type="term" value="F:zinc ion binding"/>
    <property type="evidence" value="ECO:0007669"/>
    <property type="project" value="UniProtKB-UniRule"/>
</dbReference>
<dbReference type="InterPro" id="IPR003029">
    <property type="entry name" value="S1_domain"/>
</dbReference>
<sequence length="190" mass="21189">MEKKIEIEEKIVLPGDFICTTEEYVPGSNTYNNEGGICSSIIGIVKLDDKLHKIDVLPLVMVPPEIKQDSIVLGKIILLKNSFAVLNIERVKGYENRSANVEGTIHISNIQLTYIKTIDKAFNVGDIVKAKVISNNPLRLTTRDKNLGVIKAFCPVCGEALEKKGKGLKCSRCNTIYQRKISEDYGWGMF</sequence>
<evidence type="ECO:0000313" key="5">
    <source>
        <dbReference type="Proteomes" id="UP000317158"/>
    </source>
</evidence>
<dbReference type="GO" id="GO:0000178">
    <property type="term" value="C:exosome (RNase complex)"/>
    <property type="evidence" value="ECO:0007669"/>
    <property type="project" value="UniProtKB-KW"/>
</dbReference>